<dbReference type="InterPro" id="IPR013785">
    <property type="entry name" value="Aldolase_TIM"/>
</dbReference>
<feature type="binding site" evidence="14">
    <location>
        <position position="204"/>
    </location>
    <ligand>
        <name>pyruvate</name>
        <dbReference type="ChEBI" id="CHEBI:15361"/>
    </ligand>
</feature>
<dbReference type="CDD" id="cd00408">
    <property type="entry name" value="DHDPS-like"/>
    <property type="match status" value="1"/>
</dbReference>
<accession>A0A142CTP6</accession>
<comment type="pathway">
    <text evidence="2">Amino-acid biosynthesis; L-lysine biosynthesis via DAP pathway; (S)-tetrahydrodipicolinate from L-aspartate: step 3/4.</text>
</comment>
<evidence type="ECO:0000256" key="7">
    <source>
        <dbReference type="ARBA" id="ARBA00022915"/>
    </source>
</evidence>
<dbReference type="NCBIfam" id="TIGR00674">
    <property type="entry name" value="dapA"/>
    <property type="match status" value="1"/>
</dbReference>
<dbReference type="EC" id="4.3.3.7" evidence="4 12"/>
<sequence>MLEGVFVPHVTPFDEDENINGPVLRELVHHFINAGLNGLVSLGSNGEFPYLSFEEKLRVVEIVREEAPSKIPVIAGATENSTRETLRLGKALLELDANALLIGPPYYFKPSPEELFAHYSKLAEKLDGKILIYNVPKFMGLNIPIDIIERLAEEHSNIGGIKDSGANMGRIGELVRMLGDRFIILAGTADVMYPSWVLGAHGAVVAVANVAPELCAELWKAFKEGDHRKARELQLKVNLLNEVVVKKYSQISAIKAAMEMRGLKAGRPRLPSLPLDEKALRDIESALKEVGLL</sequence>
<evidence type="ECO:0000256" key="9">
    <source>
        <dbReference type="ARBA" id="ARBA00023239"/>
    </source>
</evidence>
<dbReference type="GO" id="GO:0019877">
    <property type="term" value="P:diaminopimelate biosynthetic process"/>
    <property type="evidence" value="ECO:0007669"/>
    <property type="project" value="UniProtKB-KW"/>
</dbReference>
<evidence type="ECO:0000256" key="6">
    <source>
        <dbReference type="ARBA" id="ARBA00022605"/>
    </source>
</evidence>
<name>A0A142CTP6_9EURY</name>
<keyword evidence="8" id="KW-0457">Lysine biosynthesis</keyword>
<dbReference type="Pfam" id="PF00701">
    <property type="entry name" value="DHDPS"/>
    <property type="match status" value="1"/>
</dbReference>
<comment type="function">
    <text evidence="1">Catalyzes the condensation of (S)-aspartate-beta-semialdehyde [(S)-ASA] and pyruvate to 4-hydroxy-tetrahydrodipicolinate (HTPA).</text>
</comment>
<dbReference type="PANTHER" id="PTHR12128:SF66">
    <property type="entry name" value="4-HYDROXY-2-OXOGLUTARATE ALDOLASE, MITOCHONDRIAL"/>
    <property type="match status" value="1"/>
</dbReference>
<dbReference type="SMART" id="SM01130">
    <property type="entry name" value="DHDPS"/>
    <property type="match status" value="1"/>
</dbReference>
<dbReference type="GO" id="GO:0009089">
    <property type="term" value="P:lysine biosynthetic process via diaminopimelate"/>
    <property type="evidence" value="ECO:0007669"/>
    <property type="project" value="UniProtKB-UniRule"/>
</dbReference>
<evidence type="ECO:0000256" key="13">
    <source>
        <dbReference type="PIRSR" id="PIRSR001365-1"/>
    </source>
</evidence>
<evidence type="ECO:0000256" key="3">
    <source>
        <dbReference type="ARBA" id="ARBA00011881"/>
    </source>
</evidence>
<dbReference type="Gene3D" id="3.20.20.70">
    <property type="entry name" value="Aldolase class I"/>
    <property type="match status" value="1"/>
</dbReference>
<dbReference type="EMBL" id="CP014750">
    <property type="protein sequence ID" value="AMQ18148.1"/>
    <property type="molecule type" value="Genomic_DNA"/>
</dbReference>
<dbReference type="STRING" id="53952.A0127_02670"/>
<dbReference type="OrthoDB" id="33636at2157"/>
<dbReference type="GO" id="GO:0008840">
    <property type="term" value="F:4-hydroxy-tetrahydrodipicolinate synthase activity"/>
    <property type="evidence" value="ECO:0007669"/>
    <property type="project" value="UniProtKB-UniRule"/>
</dbReference>
<dbReference type="AlphaFoldDB" id="A0A142CTP6"/>
<dbReference type="SUPFAM" id="SSF51569">
    <property type="entry name" value="Aldolase"/>
    <property type="match status" value="1"/>
</dbReference>
<evidence type="ECO:0000256" key="10">
    <source>
        <dbReference type="ARBA" id="ARBA00023270"/>
    </source>
</evidence>
<feature type="active site" description="Proton donor/acceptor" evidence="13">
    <location>
        <position position="133"/>
    </location>
</feature>
<dbReference type="PIRSF" id="PIRSF001365">
    <property type="entry name" value="DHDPS"/>
    <property type="match status" value="1"/>
</dbReference>
<keyword evidence="6" id="KW-0028">Amino-acid biosynthesis</keyword>
<evidence type="ECO:0000256" key="5">
    <source>
        <dbReference type="ARBA" id="ARBA00022490"/>
    </source>
</evidence>
<dbReference type="InterPro" id="IPR002220">
    <property type="entry name" value="DapA-like"/>
</dbReference>
<dbReference type="PANTHER" id="PTHR12128">
    <property type="entry name" value="DIHYDRODIPICOLINATE SYNTHASE"/>
    <property type="match status" value="1"/>
</dbReference>
<dbReference type="KEGG" id="tpep:A0127_02670"/>
<dbReference type="PRINTS" id="PR00146">
    <property type="entry name" value="DHPICSNTHASE"/>
</dbReference>
<gene>
    <name evidence="15" type="ORF">A0127_02670</name>
</gene>
<evidence type="ECO:0000256" key="4">
    <source>
        <dbReference type="ARBA" id="ARBA00012086"/>
    </source>
</evidence>
<keyword evidence="5" id="KW-0963">Cytoplasm</keyword>
<keyword evidence="9" id="KW-0456">Lyase</keyword>
<dbReference type="GO" id="GO:0008675">
    <property type="term" value="F:2-dehydro-3-deoxy-phosphogluconate aldolase activity"/>
    <property type="evidence" value="ECO:0007669"/>
    <property type="project" value="UniProtKB-ARBA"/>
</dbReference>
<evidence type="ECO:0000256" key="14">
    <source>
        <dbReference type="PIRSR" id="PIRSR001365-2"/>
    </source>
</evidence>
<keyword evidence="16" id="KW-1185">Reference proteome</keyword>
<evidence type="ECO:0000256" key="1">
    <source>
        <dbReference type="ARBA" id="ARBA00003294"/>
    </source>
</evidence>
<dbReference type="Proteomes" id="UP000073604">
    <property type="component" value="Chromosome"/>
</dbReference>
<evidence type="ECO:0000256" key="12">
    <source>
        <dbReference type="NCBIfam" id="TIGR00674"/>
    </source>
</evidence>
<comment type="catalytic activity">
    <reaction evidence="11">
        <text>L-aspartate 4-semialdehyde + pyruvate = (2S,4S)-4-hydroxy-2,3,4,5-tetrahydrodipicolinate + H2O + H(+)</text>
        <dbReference type="Rhea" id="RHEA:34171"/>
        <dbReference type="ChEBI" id="CHEBI:15361"/>
        <dbReference type="ChEBI" id="CHEBI:15377"/>
        <dbReference type="ChEBI" id="CHEBI:15378"/>
        <dbReference type="ChEBI" id="CHEBI:67139"/>
        <dbReference type="ChEBI" id="CHEBI:537519"/>
        <dbReference type="EC" id="4.3.3.7"/>
    </reaction>
</comment>
<feature type="active site" description="Schiff-base intermediate with substrate" evidence="13">
    <location>
        <position position="162"/>
    </location>
</feature>
<protein>
    <recommendedName>
        <fullName evidence="4 12">4-hydroxy-tetrahydrodipicolinate synthase</fullName>
        <ecNumber evidence="4 12">4.3.3.7</ecNumber>
    </recommendedName>
</protein>
<evidence type="ECO:0000256" key="2">
    <source>
        <dbReference type="ARBA" id="ARBA00005120"/>
    </source>
</evidence>
<evidence type="ECO:0000313" key="16">
    <source>
        <dbReference type="Proteomes" id="UP000073604"/>
    </source>
</evidence>
<proteinExistence type="predicted"/>
<dbReference type="UniPathway" id="UPA00034">
    <property type="reaction ID" value="UER00017"/>
</dbReference>
<keyword evidence="7" id="KW-0220">Diaminopimelate biosynthesis</keyword>
<evidence type="ECO:0000256" key="8">
    <source>
        <dbReference type="ARBA" id="ARBA00023154"/>
    </source>
</evidence>
<evidence type="ECO:0000313" key="15">
    <source>
        <dbReference type="EMBL" id="AMQ18148.1"/>
    </source>
</evidence>
<keyword evidence="10" id="KW-0704">Schiff base</keyword>
<comment type="subunit">
    <text evidence="3">Homotetramer.</text>
</comment>
<dbReference type="InterPro" id="IPR005263">
    <property type="entry name" value="DapA"/>
</dbReference>
<evidence type="ECO:0000256" key="11">
    <source>
        <dbReference type="ARBA" id="ARBA00047836"/>
    </source>
</evidence>
<organism evidence="15 16">
    <name type="scientific">Thermococcus peptonophilus</name>
    <dbReference type="NCBI Taxonomy" id="53952"/>
    <lineage>
        <taxon>Archaea</taxon>
        <taxon>Methanobacteriati</taxon>
        <taxon>Methanobacteriota</taxon>
        <taxon>Thermococci</taxon>
        <taxon>Thermococcales</taxon>
        <taxon>Thermococcaceae</taxon>
        <taxon>Thermococcus</taxon>
    </lineage>
</organism>
<reference evidence="16" key="1">
    <citation type="submission" date="2016-03" db="EMBL/GenBank/DDBJ databases">
        <authorList>
            <person name="Oger P.M."/>
        </authorList>
    </citation>
    <scope>NUCLEOTIDE SEQUENCE [LARGE SCALE GENOMIC DNA]</scope>
    <source>
        <strain evidence="16">OG-1</strain>
    </source>
</reference>